<proteinExistence type="inferred from homology"/>
<evidence type="ECO:0000256" key="2">
    <source>
        <dbReference type="ARBA" id="ARBA00022722"/>
    </source>
</evidence>
<keyword evidence="11" id="KW-1185">Reference proteome</keyword>
<organism evidence="10 11">
    <name type="scientific">Aromia moschata</name>
    <dbReference type="NCBI Taxonomy" id="1265417"/>
    <lineage>
        <taxon>Eukaryota</taxon>
        <taxon>Metazoa</taxon>
        <taxon>Ecdysozoa</taxon>
        <taxon>Arthropoda</taxon>
        <taxon>Hexapoda</taxon>
        <taxon>Insecta</taxon>
        <taxon>Pterygota</taxon>
        <taxon>Neoptera</taxon>
        <taxon>Endopterygota</taxon>
        <taxon>Coleoptera</taxon>
        <taxon>Polyphaga</taxon>
        <taxon>Cucujiformia</taxon>
        <taxon>Chrysomeloidea</taxon>
        <taxon>Cerambycidae</taxon>
        <taxon>Cerambycinae</taxon>
        <taxon>Callichromatini</taxon>
        <taxon>Aromia</taxon>
    </lineage>
</organism>
<keyword evidence="8" id="KW-0732">Signal</keyword>
<dbReference type="PANTHER" id="PTHR13058">
    <property type="entry name" value="THREE PRIME REPAIR EXONUCLEASE 1, 2"/>
    <property type="match status" value="1"/>
</dbReference>
<evidence type="ECO:0000256" key="6">
    <source>
        <dbReference type="ARBA" id="ARBA00022842"/>
    </source>
</evidence>
<evidence type="ECO:0000256" key="3">
    <source>
        <dbReference type="ARBA" id="ARBA00022723"/>
    </source>
</evidence>
<dbReference type="AlphaFoldDB" id="A0AAV8YVB4"/>
<dbReference type="EMBL" id="JAPWTK010000046">
    <property type="protein sequence ID" value="KAJ8954612.1"/>
    <property type="molecule type" value="Genomic_DNA"/>
</dbReference>
<accession>A0AAV8YVB4</accession>
<evidence type="ECO:0000256" key="5">
    <source>
        <dbReference type="ARBA" id="ARBA00022839"/>
    </source>
</evidence>
<dbReference type="InterPro" id="IPR040393">
    <property type="entry name" value="TREX1/2"/>
</dbReference>
<dbReference type="GO" id="GO:0006308">
    <property type="term" value="P:DNA catabolic process"/>
    <property type="evidence" value="ECO:0007669"/>
    <property type="project" value="TreeGrafter"/>
</dbReference>
<keyword evidence="2" id="KW-0540">Nuclease</keyword>
<dbReference type="InterPro" id="IPR013520">
    <property type="entry name" value="Ribonucl_H"/>
</dbReference>
<evidence type="ECO:0000256" key="4">
    <source>
        <dbReference type="ARBA" id="ARBA00022801"/>
    </source>
</evidence>
<evidence type="ECO:0000313" key="10">
    <source>
        <dbReference type="EMBL" id="KAJ8954612.1"/>
    </source>
</evidence>
<dbReference type="Gene3D" id="3.30.420.10">
    <property type="entry name" value="Ribonuclease H-like superfamily/Ribonuclease H"/>
    <property type="match status" value="1"/>
</dbReference>
<evidence type="ECO:0000259" key="9">
    <source>
        <dbReference type="SMART" id="SM00479"/>
    </source>
</evidence>
<dbReference type="GO" id="GO:0003676">
    <property type="term" value="F:nucleic acid binding"/>
    <property type="evidence" value="ECO:0007669"/>
    <property type="project" value="InterPro"/>
</dbReference>
<dbReference type="GO" id="GO:0046872">
    <property type="term" value="F:metal ion binding"/>
    <property type="evidence" value="ECO:0007669"/>
    <property type="project" value="UniProtKB-KW"/>
</dbReference>
<keyword evidence="3" id="KW-0479">Metal-binding</keyword>
<name>A0AAV8YVB4_9CUCU</name>
<feature type="signal peptide" evidence="8">
    <location>
        <begin position="1"/>
        <end position="20"/>
    </location>
</feature>
<comment type="caution">
    <text evidence="10">The sequence shown here is derived from an EMBL/GenBank/DDBJ whole genome shotgun (WGS) entry which is preliminary data.</text>
</comment>
<dbReference type="InterPro" id="IPR012337">
    <property type="entry name" value="RNaseH-like_sf"/>
</dbReference>
<evidence type="ECO:0000256" key="7">
    <source>
        <dbReference type="ARBA" id="ARBA00025769"/>
    </source>
</evidence>
<dbReference type="Pfam" id="PF00929">
    <property type="entry name" value="RNase_T"/>
    <property type="match status" value="1"/>
</dbReference>
<protein>
    <recommendedName>
        <fullName evidence="9">Exonuclease domain-containing protein</fullName>
    </recommendedName>
</protein>
<reference evidence="10" key="1">
    <citation type="journal article" date="2023" name="Insect Mol. Biol.">
        <title>Genome sequencing provides insights into the evolution of gene families encoding plant cell wall-degrading enzymes in longhorned beetles.</title>
        <authorList>
            <person name="Shin N.R."/>
            <person name="Okamura Y."/>
            <person name="Kirsch R."/>
            <person name="Pauchet Y."/>
        </authorList>
    </citation>
    <scope>NUCLEOTIDE SEQUENCE</scope>
    <source>
        <strain evidence="10">AMC_N1</strain>
    </source>
</reference>
<evidence type="ECO:0000256" key="8">
    <source>
        <dbReference type="SAM" id="SignalP"/>
    </source>
</evidence>
<evidence type="ECO:0000256" key="1">
    <source>
        <dbReference type="ARBA" id="ARBA00001946"/>
    </source>
</evidence>
<dbReference type="Proteomes" id="UP001162162">
    <property type="component" value="Unassembled WGS sequence"/>
</dbReference>
<keyword evidence="4" id="KW-0378">Hydrolase</keyword>
<gene>
    <name evidence="10" type="ORF">NQ318_003146</name>
</gene>
<feature type="domain" description="Exonuclease" evidence="9">
    <location>
        <begin position="34"/>
        <end position="216"/>
    </location>
</feature>
<comment type="cofactor">
    <cofactor evidence="1">
        <name>Mg(2+)</name>
        <dbReference type="ChEBI" id="CHEBI:18420"/>
    </cofactor>
</comment>
<dbReference type="GO" id="GO:0008296">
    <property type="term" value="F:3'-5'-DNA exonuclease activity"/>
    <property type="evidence" value="ECO:0007669"/>
    <property type="project" value="TreeGrafter"/>
</dbReference>
<sequence>MIRLNSQILMILLKFLRSLSTSNSVIKMGSEIRTFIFLDIETTGLPFDENNTTKITELCLVAVQATHIRLGVFPRVQNKLNFCFNPWKLISAEAEKITGLSNSLLEHQSKFSADTVESINSFLNLNRKPICLVAHNADNFDYPILRAVINKTGKSLIDGILCVDSIKGFRELYFQECNTEESEVDSSVPLEFTATYDALLCDLSEETESGLSQKAPSVSSWATFILDLPKTTNQFTSSRRRCSYVDYLCRHIG</sequence>
<dbReference type="PANTHER" id="PTHR13058:SF19">
    <property type="entry name" value="LD40940P"/>
    <property type="match status" value="1"/>
</dbReference>
<keyword evidence="5" id="KW-0269">Exonuclease</keyword>
<dbReference type="InterPro" id="IPR036397">
    <property type="entry name" value="RNaseH_sf"/>
</dbReference>
<comment type="similarity">
    <text evidence="7">Belongs to the exonuclease superfamily. TREX family.</text>
</comment>
<feature type="chain" id="PRO_5043631077" description="Exonuclease domain-containing protein" evidence="8">
    <location>
        <begin position="21"/>
        <end position="253"/>
    </location>
</feature>
<keyword evidence="6" id="KW-0460">Magnesium</keyword>
<dbReference type="SUPFAM" id="SSF53098">
    <property type="entry name" value="Ribonuclease H-like"/>
    <property type="match status" value="1"/>
</dbReference>
<dbReference type="SMART" id="SM00479">
    <property type="entry name" value="EXOIII"/>
    <property type="match status" value="1"/>
</dbReference>
<evidence type="ECO:0000313" key="11">
    <source>
        <dbReference type="Proteomes" id="UP001162162"/>
    </source>
</evidence>
<dbReference type="GO" id="GO:0005737">
    <property type="term" value="C:cytoplasm"/>
    <property type="evidence" value="ECO:0007669"/>
    <property type="project" value="TreeGrafter"/>
</dbReference>